<protein>
    <submittedName>
        <fullName evidence="1">Uncharacterized protein</fullName>
    </submittedName>
</protein>
<proteinExistence type="predicted"/>
<dbReference type="EMBL" id="GIFC01004346">
    <property type="protein sequence ID" value="MXU86429.1"/>
    <property type="molecule type" value="Transcribed_RNA"/>
</dbReference>
<reference evidence="1" key="1">
    <citation type="submission" date="2019-12" db="EMBL/GenBank/DDBJ databases">
        <title>An insight into the sialome of adult female Ixodes ricinus ticks feeding for 6 days.</title>
        <authorList>
            <person name="Perner J."/>
            <person name="Ribeiro J.M.C."/>
        </authorList>
    </citation>
    <scope>NUCLEOTIDE SEQUENCE</scope>
    <source>
        <strain evidence="1">Semi-engorged</strain>
        <tissue evidence="1">Salivary glands</tissue>
    </source>
</reference>
<sequence>MLSDVYAILAVGARVLAESVSERECCSHQRVPTPDCRSFRGLLNWRASCSRAGFCYICRYRCCGTDRITGGDSATLVRRHRAEMEGPSFRV</sequence>
<accession>A0A6B0U1P9</accession>
<name>A0A6B0U1P9_IXORI</name>
<organism evidence="1">
    <name type="scientific">Ixodes ricinus</name>
    <name type="common">Common tick</name>
    <name type="synonym">Acarus ricinus</name>
    <dbReference type="NCBI Taxonomy" id="34613"/>
    <lineage>
        <taxon>Eukaryota</taxon>
        <taxon>Metazoa</taxon>
        <taxon>Ecdysozoa</taxon>
        <taxon>Arthropoda</taxon>
        <taxon>Chelicerata</taxon>
        <taxon>Arachnida</taxon>
        <taxon>Acari</taxon>
        <taxon>Parasitiformes</taxon>
        <taxon>Ixodida</taxon>
        <taxon>Ixodoidea</taxon>
        <taxon>Ixodidae</taxon>
        <taxon>Ixodinae</taxon>
        <taxon>Ixodes</taxon>
    </lineage>
</organism>
<dbReference type="AlphaFoldDB" id="A0A6B0U1P9"/>
<evidence type="ECO:0000313" key="1">
    <source>
        <dbReference type="EMBL" id="MXU86429.1"/>
    </source>
</evidence>